<evidence type="ECO:0000256" key="2">
    <source>
        <dbReference type="PROSITE-ProRule" id="PRU00335"/>
    </source>
</evidence>
<dbReference type="STRING" id="1035195.HMPREF9997_00743"/>
<accession>L1MKC9</accession>
<dbReference type="Proteomes" id="UP000010445">
    <property type="component" value="Unassembled WGS sequence"/>
</dbReference>
<dbReference type="InterPro" id="IPR009057">
    <property type="entry name" value="Homeodomain-like_sf"/>
</dbReference>
<evidence type="ECO:0000313" key="5">
    <source>
        <dbReference type="Proteomes" id="UP000010445"/>
    </source>
</evidence>
<reference evidence="4 5" key="1">
    <citation type="submission" date="2012-05" db="EMBL/GenBank/DDBJ databases">
        <authorList>
            <person name="Weinstock G."/>
            <person name="Sodergren E."/>
            <person name="Lobos E.A."/>
            <person name="Fulton L."/>
            <person name="Fulton R."/>
            <person name="Courtney L."/>
            <person name="Fronick C."/>
            <person name="O'Laughlin M."/>
            <person name="Godfrey J."/>
            <person name="Wilson R.M."/>
            <person name="Miner T."/>
            <person name="Farmer C."/>
            <person name="Delehaunty K."/>
            <person name="Cordes M."/>
            <person name="Minx P."/>
            <person name="Tomlinson C."/>
            <person name="Chen J."/>
            <person name="Wollam A."/>
            <person name="Pepin K.H."/>
            <person name="Bhonagiri V."/>
            <person name="Zhang X."/>
            <person name="Suruliraj S."/>
            <person name="Warren W."/>
            <person name="Mitreva M."/>
            <person name="Mardis E.R."/>
            <person name="Wilson R.K."/>
        </authorList>
    </citation>
    <scope>NUCLEOTIDE SEQUENCE [LARGE SCALE GENOMIC DNA]</scope>
    <source>
        <strain evidence="4 5">F0235</strain>
    </source>
</reference>
<name>L1MKC9_9CORY</name>
<protein>
    <submittedName>
        <fullName evidence="4">Transcriptional regulator, TetR family</fullName>
    </submittedName>
</protein>
<feature type="domain" description="HTH tetR-type" evidence="3">
    <location>
        <begin position="1"/>
        <end position="55"/>
    </location>
</feature>
<keyword evidence="5" id="KW-1185">Reference proteome</keyword>
<dbReference type="SUPFAM" id="SSF46689">
    <property type="entry name" value="Homeodomain-like"/>
    <property type="match status" value="1"/>
</dbReference>
<dbReference type="AlphaFoldDB" id="L1MKC9"/>
<dbReference type="Gene3D" id="1.10.357.10">
    <property type="entry name" value="Tetracycline Repressor, domain 2"/>
    <property type="match status" value="1"/>
</dbReference>
<dbReference type="EMBL" id="AMEM01000012">
    <property type="protein sequence ID" value="EKX91371.1"/>
    <property type="molecule type" value="Genomic_DNA"/>
</dbReference>
<evidence type="ECO:0000259" key="3">
    <source>
        <dbReference type="PROSITE" id="PS50977"/>
    </source>
</evidence>
<sequence>MLIAASNVFGNLGYAGATTDAIAKAAGVSQAYVVRTFGSKENLFAEASERAINLIKDTFIRAAQKTKGSDTKASMGHAYIELMADRSNLLIVMHLFTMGQHPRFGPIARTGFLEIYHVINNALNMGTEAAKDFLALGMLINVLLGIRLTEVSSASELKSEDEVYKLMHSIFQEDTEAAFGCLRPDNES</sequence>
<dbReference type="PATRIC" id="fig|1035195.3.peg.663"/>
<dbReference type="InterPro" id="IPR001647">
    <property type="entry name" value="HTH_TetR"/>
</dbReference>
<gene>
    <name evidence="4" type="ORF">HMPREF9997_00743</name>
</gene>
<dbReference type="PROSITE" id="PS50977">
    <property type="entry name" value="HTH_TETR_2"/>
    <property type="match status" value="1"/>
</dbReference>
<proteinExistence type="predicted"/>
<organism evidence="4 5">
    <name type="scientific">Corynebacterium durum F0235</name>
    <dbReference type="NCBI Taxonomy" id="1035195"/>
    <lineage>
        <taxon>Bacteria</taxon>
        <taxon>Bacillati</taxon>
        <taxon>Actinomycetota</taxon>
        <taxon>Actinomycetes</taxon>
        <taxon>Mycobacteriales</taxon>
        <taxon>Corynebacteriaceae</taxon>
        <taxon>Corynebacterium</taxon>
    </lineage>
</organism>
<dbReference type="GO" id="GO:0003677">
    <property type="term" value="F:DNA binding"/>
    <property type="evidence" value="ECO:0007669"/>
    <property type="project" value="UniProtKB-UniRule"/>
</dbReference>
<comment type="caution">
    <text evidence="4">The sequence shown here is derived from an EMBL/GenBank/DDBJ whole genome shotgun (WGS) entry which is preliminary data.</text>
</comment>
<evidence type="ECO:0000313" key="4">
    <source>
        <dbReference type="EMBL" id="EKX91371.1"/>
    </source>
</evidence>
<dbReference type="PRINTS" id="PR00455">
    <property type="entry name" value="HTHTETR"/>
</dbReference>
<dbReference type="eggNOG" id="COG1309">
    <property type="taxonomic scope" value="Bacteria"/>
</dbReference>
<feature type="DNA-binding region" description="H-T-H motif" evidence="2">
    <location>
        <begin position="18"/>
        <end position="37"/>
    </location>
</feature>
<keyword evidence="1 2" id="KW-0238">DNA-binding</keyword>
<dbReference type="Pfam" id="PF00440">
    <property type="entry name" value="TetR_N"/>
    <property type="match status" value="1"/>
</dbReference>
<evidence type="ECO:0000256" key="1">
    <source>
        <dbReference type="ARBA" id="ARBA00023125"/>
    </source>
</evidence>
<dbReference type="HOGENOM" id="CLU_096009_0_0_11"/>